<feature type="compositionally biased region" description="Basic and acidic residues" evidence="1">
    <location>
        <begin position="190"/>
        <end position="207"/>
    </location>
</feature>
<feature type="compositionally biased region" description="Low complexity" evidence="1">
    <location>
        <begin position="238"/>
        <end position="258"/>
    </location>
</feature>
<feature type="region of interest" description="Disordered" evidence="1">
    <location>
        <begin position="64"/>
        <end position="300"/>
    </location>
</feature>
<dbReference type="AlphaFoldDB" id="A0A8H7KHH8"/>
<feature type="region of interest" description="Disordered" evidence="1">
    <location>
        <begin position="500"/>
        <end position="520"/>
    </location>
</feature>
<feature type="compositionally biased region" description="Basic and acidic residues" evidence="1">
    <location>
        <begin position="363"/>
        <end position="372"/>
    </location>
</feature>
<sequence>MNYGRPPAPSDGRPSYHPDPRVFAANLPRTRAKTSTNHPQTGHIFLFLRHGSNTAQLYPPHQQQYHALHHPRSPSPAPPPKPPELQQPVRRDSQGEPLHPAYYRSFVSSPPVPPKPDLLFETPAIPTSTYLGNASSASLPSTSTTQVWPPTSPSLPSGMHAAQAPPNPAVDTREDSDDEGDELAMALALSKDESMREAERLQELAKQEEEEMERALAASMQISRGRRDQYWSQPDAGPSNYPSSSSSPGPNISGPSSIATQKDASEESSSVSHVPKRPPDRTFTSKKEPLSQTEEAEVPVETPVNTTVILATQCLSIDVNGHSEPLQSDNSLPKYSPNRTPTALAPLPDNTHAEPIVSSPSEETTKDDEHDCLPYLWRTGGDTPTNSIPSSVRSLPSNSDGATGTNFTSFMDFSYDDAYIDEDEALARRLAEEERREVANEAVLPVNGNGNAAIPLNTSAQTASVIPLGDLPSYDAAVFTSSTDKPLQTVVPELRVDASPSVSLNDGLSRNSSLNSGTSDALSNVQETSAAIRFPSGGPRVTTLQVDEPQRVIGRTSSMSALPVITRPHEVSSDSPSRTDDDIPSFSASFNLEDVTDTASANVVNANSPPDAPASLGMLNASHFIDAELLHGVSISFSPPIISDRVSPMQGQMPTLISLPYGRCPPLHFQAPSWRHLLKLMARLSGTKIEPTIEAMAINKNELPKLRTVVQFIKPHHMSREWRTVLWFTIDQPVPPNASNAQRYQIANVNALPWSYTLSSVPTMLKDASDTLLSKTYTVPETASVPFPSLPITFPNLALYLQAVLDNSRRQNESNPHHKLAKMVELCYANDNATNGIDEPDKPTGVSGLFKKVIGKGSKKGRKNGGGNEETYDRPYQFSLLSCPFLPSAPESFFLSNITVYDCPRGTPHI</sequence>
<protein>
    <submittedName>
        <fullName evidence="2">Uncharacterized protein</fullName>
    </submittedName>
</protein>
<evidence type="ECO:0000313" key="3">
    <source>
        <dbReference type="Proteomes" id="UP000629468"/>
    </source>
</evidence>
<feature type="compositionally biased region" description="Polar residues" evidence="1">
    <location>
        <begin position="382"/>
        <end position="400"/>
    </location>
</feature>
<dbReference type="PROSITE" id="PS50330">
    <property type="entry name" value="UIM"/>
    <property type="match status" value="1"/>
</dbReference>
<feature type="compositionally biased region" description="Pro residues" evidence="1">
    <location>
        <begin position="73"/>
        <end position="85"/>
    </location>
</feature>
<dbReference type="InterPro" id="IPR003903">
    <property type="entry name" value="UIM_dom"/>
</dbReference>
<feature type="region of interest" description="Disordered" evidence="1">
    <location>
        <begin position="1"/>
        <end position="38"/>
    </location>
</feature>
<proteinExistence type="predicted"/>
<feature type="region of interest" description="Disordered" evidence="1">
    <location>
        <begin position="321"/>
        <end position="400"/>
    </location>
</feature>
<gene>
    <name evidence="2" type="ORF">Agabi119p4_4658</name>
</gene>
<feature type="compositionally biased region" description="Low complexity" evidence="1">
    <location>
        <begin position="134"/>
        <end position="145"/>
    </location>
</feature>
<accession>A0A8H7KHH8</accession>
<dbReference type="Proteomes" id="UP000629468">
    <property type="component" value="Unassembled WGS sequence"/>
</dbReference>
<comment type="caution">
    <text evidence="2">The sequence shown here is derived from an EMBL/GenBank/DDBJ whole genome shotgun (WGS) entry which is preliminary data.</text>
</comment>
<organism evidence="2 3">
    <name type="scientific">Agaricus bisporus var. burnettii</name>
    <dbReference type="NCBI Taxonomy" id="192524"/>
    <lineage>
        <taxon>Eukaryota</taxon>
        <taxon>Fungi</taxon>
        <taxon>Dikarya</taxon>
        <taxon>Basidiomycota</taxon>
        <taxon>Agaricomycotina</taxon>
        <taxon>Agaricomycetes</taxon>
        <taxon>Agaricomycetidae</taxon>
        <taxon>Agaricales</taxon>
        <taxon>Agaricineae</taxon>
        <taxon>Agaricaceae</taxon>
        <taxon>Agaricus</taxon>
    </lineage>
</organism>
<name>A0A8H7KHH8_AGABI</name>
<evidence type="ECO:0000313" key="2">
    <source>
        <dbReference type="EMBL" id="KAF7776265.1"/>
    </source>
</evidence>
<reference evidence="2 3" key="1">
    <citation type="journal article" name="Sci. Rep.">
        <title>Telomere-to-telomere assembled and centromere annotated genomes of the two main subspecies of the button mushroom Agaricus bisporus reveal especially polymorphic chromosome ends.</title>
        <authorList>
            <person name="Sonnenberg A.S.M."/>
            <person name="Sedaghat-Telgerd N."/>
            <person name="Lavrijssen B."/>
            <person name="Ohm R.A."/>
            <person name="Hendrickx P.M."/>
            <person name="Scholtmeijer K."/>
            <person name="Baars J.J.P."/>
            <person name="van Peer A."/>
        </authorList>
    </citation>
    <scope>NUCLEOTIDE SEQUENCE [LARGE SCALE GENOMIC DNA]</scope>
    <source>
        <strain evidence="2 3">H119_p4</strain>
    </source>
</reference>
<dbReference type="EMBL" id="JABXXO010000006">
    <property type="protein sequence ID" value="KAF7776265.1"/>
    <property type="molecule type" value="Genomic_DNA"/>
</dbReference>
<evidence type="ECO:0000256" key="1">
    <source>
        <dbReference type="SAM" id="MobiDB-lite"/>
    </source>
</evidence>
<feature type="compositionally biased region" description="Basic and acidic residues" evidence="1">
    <location>
        <begin position="277"/>
        <end position="289"/>
    </location>
</feature>
<feature type="compositionally biased region" description="Polar residues" evidence="1">
    <location>
        <begin position="259"/>
        <end position="272"/>
    </location>
</feature>
<feature type="compositionally biased region" description="Polar residues" evidence="1">
    <location>
        <begin position="325"/>
        <end position="341"/>
    </location>
</feature>